<keyword evidence="2" id="KW-0378">Hydrolase</keyword>
<gene>
    <name evidence="4" type="ORF">Vretifemale_18169</name>
    <name evidence="5" type="ORF">Vretimale_17534</name>
</gene>
<dbReference type="AlphaFoldDB" id="A0A8J4GVB6"/>
<accession>A0A8J4GVB6</accession>
<comment type="caution">
    <text evidence="5">The sequence shown here is derived from an EMBL/GenBank/DDBJ whole genome shotgun (WGS) entry which is preliminary data.</text>
</comment>
<dbReference type="SMART" id="SM00910">
    <property type="entry name" value="HIRAN"/>
    <property type="match status" value="1"/>
</dbReference>
<feature type="domain" description="HIRAN" evidence="3">
    <location>
        <begin position="59"/>
        <end position="156"/>
    </location>
</feature>
<dbReference type="EMBL" id="BNCQ01000058">
    <property type="protein sequence ID" value="GIM14632.1"/>
    <property type="molecule type" value="Genomic_DNA"/>
</dbReference>
<dbReference type="EMBL" id="BNCP01000057">
    <property type="protein sequence ID" value="GIL90526.1"/>
    <property type="molecule type" value="Genomic_DNA"/>
</dbReference>
<keyword evidence="7" id="KW-1185">Reference proteome</keyword>
<reference evidence="5" key="1">
    <citation type="journal article" date="2021" name="Proc. Natl. Acad. Sci. U.S.A.">
        <title>Three genomes in the algal genus Volvox reveal the fate of a haploid sex-determining region after a transition to homothallism.</title>
        <authorList>
            <person name="Yamamoto K."/>
            <person name="Hamaji T."/>
            <person name="Kawai-Toyooka H."/>
            <person name="Matsuzaki R."/>
            <person name="Takahashi F."/>
            <person name="Nishimura Y."/>
            <person name="Kawachi M."/>
            <person name="Noguchi H."/>
            <person name="Minakuchi Y."/>
            <person name="Umen J.G."/>
            <person name="Toyoda A."/>
            <person name="Nozaki H."/>
        </authorList>
    </citation>
    <scope>NUCLEOTIDE SEQUENCE</scope>
    <source>
        <strain evidence="5">NIES-3785</strain>
        <strain evidence="4">NIES-3786</strain>
    </source>
</reference>
<evidence type="ECO:0000256" key="2">
    <source>
        <dbReference type="ARBA" id="ARBA00022801"/>
    </source>
</evidence>
<evidence type="ECO:0000313" key="4">
    <source>
        <dbReference type="EMBL" id="GIL90526.1"/>
    </source>
</evidence>
<evidence type="ECO:0000313" key="6">
    <source>
        <dbReference type="Proteomes" id="UP000722791"/>
    </source>
</evidence>
<dbReference type="Proteomes" id="UP000722791">
    <property type="component" value="Unassembled WGS sequence"/>
</dbReference>
<dbReference type="GO" id="GO:0003676">
    <property type="term" value="F:nucleic acid binding"/>
    <property type="evidence" value="ECO:0007669"/>
    <property type="project" value="InterPro"/>
</dbReference>
<dbReference type="Pfam" id="PF08797">
    <property type="entry name" value="HIRAN"/>
    <property type="match status" value="1"/>
</dbReference>
<evidence type="ECO:0000313" key="5">
    <source>
        <dbReference type="EMBL" id="GIM14632.1"/>
    </source>
</evidence>
<protein>
    <recommendedName>
        <fullName evidence="3">HIRAN domain-containing protein</fullName>
    </recommendedName>
</protein>
<evidence type="ECO:0000313" key="7">
    <source>
        <dbReference type="Proteomes" id="UP000747110"/>
    </source>
</evidence>
<dbReference type="GO" id="GO:0008270">
    <property type="term" value="F:zinc ion binding"/>
    <property type="evidence" value="ECO:0007669"/>
    <property type="project" value="InterPro"/>
</dbReference>
<evidence type="ECO:0000259" key="3">
    <source>
        <dbReference type="SMART" id="SM00910"/>
    </source>
</evidence>
<dbReference type="InterPro" id="IPR014905">
    <property type="entry name" value="HIRAN"/>
</dbReference>
<organism evidence="5 6">
    <name type="scientific">Volvox reticuliferus</name>
    <dbReference type="NCBI Taxonomy" id="1737510"/>
    <lineage>
        <taxon>Eukaryota</taxon>
        <taxon>Viridiplantae</taxon>
        <taxon>Chlorophyta</taxon>
        <taxon>core chlorophytes</taxon>
        <taxon>Chlorophyceae</taxon>
        <taxon>CS clade</taxon>
        <taxon>Chlamydomonadales</taxon>
        <taxon>Volvocaceae</taxon>
        <taxon>Volvox</taxon>
    </lineage>
</organism>
<keyword evidence="1" id="KW-0479">Metal-binding</keyword>
<evidence type="ECO:0000256" key="1">
    <source>
        <dbReference type="ARBA" id="ARBA00022723"/>
    </source>
</evidence>
<dbReference type="Proteomes" id="UP000747110">
    <property type="component" value="Unassembled WGS sequence"/>
</dbReference>
<dbReference type="Gene3D" id="3.30.70.2330">
    <property type="match status" value="1"/>
</dbReference>
<name>A0A8J4GVB6_9CHLO</name>
<sequence>MQVLHLRSKGVAVLLRGITTRRASTKVIVPKALSPSPSATSSTALLLEGRRATEDMVPVEAFAIAGVTFAGRQDLVRKLQRDQIVYLEREPWNQYDLFAVRVLDLHGRVLGYIPRRDGQNARFMYEGAFGLVASTGLVKDTAFYGARLYARPKLASLLLDPLMLPGTAATCLADLRAMFGERWAPIRATTLAAANYRCEVTWVSQNHLPIEITPQWCYNAKEKAVQLTRLIALSKPVAALKARLEQAIAEIADENDTTTAAALEALQATPDGQLFTELNGIAKEDVIQYFEHIRRRARTIQVDQWRIELLL</sequence>
<proteinExistence type="predicted"/>
<dbReference type="GO" id="GO:0016818">
    <property type="term" value="F:hydrolase activity, acting on acid anhydrides, in phosphorus-containing anhydrides"/>
    <property type="evidence" value="ECO:0007669"/>
    <property type="project" value="InterPro"/>
</dbReference>
<dbReference type="OrthoDB" id="545262at2759"/>